<accession>A0AAE9I0I7</accession>
<protein>
    <submittedName>
        <fullName evidence="2">DUF2778 domain-containing protein</fullName>
    </submittedName>
</protein>
<gene>
    <name evidence="2" type="ORF">M5D45_16400</name>
</gene>
<feature type="domain" description="Tlde1" evidence="1">
    <location>
        <begin position="23"/>
        <end position="140"/>
    </location>
</feature>
<dbReference type="Proteomes" id="UP001056132">
    <property type="component" value="Chromosome 1"/>
</dbReference>
<proteinExistence type="predicted"/>
<dbReference type="AlphaFoldDB" id="A0AAE9I0I7"/>
<dbReference type="Pfam" id="PF10908">
    <property type="entry name" value="Tlde1_dom"/>
    <property type="match status" value="1"/>
</dbReference>
<reference evidence="2" key="1">
    <citation type="journal article" date="2022" name="Microbiol. Resour. Announc.">
        <title>Genome Sequence of Cupriavidus campinensis Strain G5, a Member of a Bacterial Consortium Capable of Polyethylene Degradation.</title>
        <authorList>
            <person name="Schneider B."/>
            <person name="Pfeiffer F."/>
            <person name="Dyall-Smith M."/>
            <person name="Kunte H.J."/>
        </authorList>
    </citation>
    <scope>NUCLEOTIDE SEQUENCE</scope>
    <source>
        <strain evidence="2">G5</strain>
    </source>
</reference>
<evidence type="ECO:0000259" key="1">
    <source>
        <dbReference type="Pfam" id="PF10908"/>
    </source>
</evidence>
<dbReference type="InterPro" id="IPR021225">
    <property type="entry name" value="Tlde1_dom"/>
</dbReference>
<evidence type="ECO:0000313" key="3">
    <source>
        <dbReference type="Proteomes" id="UP001056132"/>
    </source>
</evidence>
<dbReference type="RefSeq" id="WP_211943611.1">
    <property type="nucleotide sequence ID" value="NZ_CAJPVH010000030.1"/>
</dbReference>
<name>A0AAE9I0I7_9BURK</name>
<organism evidence="2 3">
    <name type="scientific">Cupriavidus campinensis</name>
    <dbReference type="NCBI Taxonomy" id="151783"/>
    <lineage>
        <taxon>Bacteria</taxon>
        <taxon>Pseudomonadati</taxon>
        <taxon>Pseudomonadota</taxon>
        <taxon>Betaproteobacteria</taxon>
        <taxon>Burkholderiales</taxon>
        <taxon>Burkholderiaceae</taxon>
        <taxon>Cupriavidus</taxon>
    </lineage>
</organism>
<evidence type="ECO:0000313" key="2">
    <source>
        <dbReference type="EMBL" id="URF04036.1"/>
    </source>
</evidence>
<dbReference type="EMBL" id="CP097330">
    <property type="protein sequence ID" value="URF04036.1"/>
    <property type="molecule type" value="Genomic_DNA"/>
</dbReference>
<reference evidence="2" key="2">
    <citation type="submission" date="2022-05" db="EMBL/GenBank/DDBJ databases">
        <authorList>
            <person name="Kunte H.-J."/>
        </authorList>
    </citation>
    <scope>NUCLEOTIDE SEQUENCE</scope>
    <source>
        <strain evidence="2">G5</strain>
    </source>
</reference>
<dbReference type="KEGG" id="ccam:M5D45_16400"/>
<sequence length="152" mass="16884">MLECTFELNGKAMSALRCGALAFPAFSGLDHHKNRPEFSCYASTGPIPRGTYYVVDRQSGGMLGSIRDSLRNKNEWFALYAVDGKIDDEAFCNAIRRGEFRLHPKGGQGISKGCITVESHMGYHHLRSLLKAQRQHPVPGTTLKAYGRVIVR</sequence>